<accession>A0A2T0RTN9</accession>
<evidence type="ECO:0000313" key="1">
    <source>
        <dbReference type="EMBL" id="PRY24531.1"/>
    </source>
</evidence>
<gene>
    <name evidence="1" type="ORF">CLV78_103399</name>
</gene>
<proteinExistence type="predicted"/>
<keyword evidence="2" id="KW-1185">Reference proteome</keyword>
<evidence type="ECO:0000313" key="2">
    <source>
        <dbReference type="Proteomes" id="UP000239480"/>
    </source>
</evidence>
<comment type="caution">
    <text evidence="1">The sequence shown here is derived from an EMBL/GenBank/DDBJ whole genome shotgun (WGS) entry which is preliminary data.</text>
</comment>
<name>A0A2T0RTN9_9RHOB</name>
<protein>
    <submittedName>
        <fullName evidence="1">Uncharacterized protein</fullName>
    </submittedName>
</protein>
<sequence>MRRGLEPEVRLGLVGPEPSGADHINLDVDPLEHKPFNYPHIHTWVIAHAARIAGEFNDSLKREQPIPVGAPLDFVPTHSQ</sequence>
<dbReference type="AlphaFoldDB" id="A0A2T0RTN9"/>
<dbReference type="Proteomes" id="UP000239480">
    <property type="component" value="Unassembled WGS sequence"/>
</dbReference>
<organism evidence="1 2">
    <name type="scientific">Aliiruegeria haliotis</name>
    <dbReference type="NCBI Taxonomy" id="1280846"/>
    <lineage>
        <taxon>Bacteria</taxon>
        <taxon>Pseudomonadati</taxon>
        <taxon>Pseudomonadota</taxon>
        <taxon>Alphaproteobacteria</taxon>
        <taxon>Rhodobacterales</taxon>
        <taxon>Roseobacteraceae</taxon>
        <taxon>Aliiruegeria</taxon>
    </lineage>
</organism>
<reference evidence="1 2" key="1">
    <citation type="submission" date="2018-03" db="EMBL/GenBank/DDBJ databases">
        <title>Genomic Encyclopedia of Archaeal and Bacterial Type Strains, Phase II (KMG-II): from individual species to whole genera.</title>
        <authorList>
            <person name="Goeker M."/>
        </authorList>
    </citation>
    <scope>NUCLEOTIDE SEQUENCE [LARGE SCALE GENOMIC DNA]</scope>
    <source>
        <strain evidence="1 2">DSM 29328</strain>
    </source>
</reference>
<dbReference type="EMBL" id="PVTD01000003">
    <property type="protein sequence ID" value="PRY24531.1"/>
    <property type="molecule type" value="Genomic_DNA"/>
</dbReference>